<protein>
    <submittedName>
        <fullName evidence="1">Uncharacterized protein</fullName>
    </submittedName>
</protein>
<evidence type="ECO:0000313" key="1">
    <source>
        <dbReference type="EMBL" id="EME31056.1"/>
    </source>
</evidence>
<dbReference type="Proteomes" id="UP000030680">
    <property type="component" value="Unassembled WGS sequence"/>
</dbReference>
<feature type="non-terminal residue" evidence="1">
    <location>
        <position position="1"/>
    </location>
</feature>
<sequence length="34" mass="4105">KEYDNFRQDKIANTRKYNSSILQSTTEQVKAWNQ</sequence>
<accession>M2W5J5</accession>
<keyword evidence="2" id="KW-1185">Reference proteome</keyword>
<gene>
    <name evidence="1" type="ORF">Gasu_18130</name>
</gene>
<proteinExistence type="predicted"/>
<evidence type="ECO:0000313" key="2">
    <source>
        <dbReference type="Proteomes" id="UP000030680"/>
    </source>
</evidence>
<organism evidence="1 2">
    <name type="scientific">Galdieria sulphuraria</name>
    <name type="common">Red alga</name>
    <dbReference type="NCBI Taxonomy" id="130081"/>
    <lineage>
        <taxon>Eukaryota</taxon>
        <taxon>Rhodophyta</taxon>
        <taxon>Bangiophyceae</taxon>
        <taxon>Galdieriales</taxon>
        <taxon>Galdieriaceae</taxon>
        <taxon>Galdieria</taxon>
    </lineage>
</organism>
<reference evidence="2" key="1">
    <citation type="journal article" date="2013" name="Science">
        <title>Gene transfer from bacteria and archaea facilitated evolution of an extremophilic eukaryote.</title>
        <authorList>
            <person name="Schonknecht G."/>
            <person name="Chen W.H."/>
            <person name="Ternes C.M."/>
            <person name="Barbier G.G."/>
            <person name="Shrestha R.P."/>
            <person name="Stanke M."/>
            <person name="Brautigam A."/>
            <person name="Baker B.J."/>
            <person name="Banfield J.F."/>
            <person name="Garavito R.M."/>
            <person name="Carr K."/>
            <person name="Wilkerson C."/>
            <person name="Rensing S.A."/>
            <person name="Gagneul D."/>
            <person name="Dickenson N.E."/>
            <person name="Oesterhelt C."/>
            <person name="Lercher M.J."/>
            <person name="Weber A.P."/>
        </authorList>
    </citation>
    <scope>NUCLEOTIDE SEQUENCE [LARGE SCALE GENOMIC DNA]</scope>
    <source>
        <strain evidence="2">074W</strain>
    </source>
</reference>
<dbReference type="KEGG" id="gsl:Gasu_18130"/>
<dbReference type="GeneID" id="17089740"/>
<dbReference type="EMBL" id="KB454495">
    <property type="protein sequence ID" value="EME31056.1"/>
    <property type="molecule type" value="Genomic_DNA"/>
</dbReference>
<dbReference type="Gramene" id="EME31056">
    <property type="protein sequence ID" value="EME31056"/>
    <property type="gene ID" value="Gasu_18130"/>
</dbReference>
<dbReference type="RefSeq" id="XP_005707576.1">
    <property type="nucleotide sequence ID" value="XM_005707519.1"/>
</dbReference>
<name>M2W5J5_GALSU</name>
<dbReference type="AlphaFoldDB" id="M2W5J5"/>